<protein>
    <submittedName>
        <fullName evidence="1">Uncharacterized protein</fullName>
    </submittedName>
</protein>
<reference evidence="1 2" key="1">
    <citation type="journal article" date="2018" name="Nat. Biotechnol.">
        <title>A standardized bacterial taxonomy based on genome phylogeny substantially revises the tree of life.</title>
        <authorList>
            <person name="Parks D.H."/>
            <person name="Chuvochina M."/>
            <person name="Waite D.W."/>
            <person name="Rinke C."/>
            <person name="Skarshewski A."/>
            <person name="Chaumeil P.A."/>
            <person name="Hugenholtz P."/>
        </authorList>
    </citation>
    <scope>NUCLEOTIDE SEQUENCE [LARGE SCALE GENOMIC DNA]</scope>
    <source>
        <strain evidence="1">UBA11728</strain>
    </source>
</reference>
<gene>
    <name evidence="1" type="ORF">DHW61_01800</name>
</gene>
<organism evidence="1 2">
    <name type="scientific">Lachnoclostridium phytofermentans</name>
    <dbReference type="NCBI Taxonomy" id="66219"/>
    <lineage>
        <taxon>Bacteria</taxon>
        <taxon>Bacillati</taxon>
        <taxon>Bacillota</taxon>
        <taxon>Clostridia</taxon>
        <taxon>Lachnospirales</taxon>
        <taxon>Lachnospiraceae</taxon>
    </lineage>
</organism>
<name>A0A3D2X3D8_9FIRM</name>
<dbReference type="Proteomes" id="UP000262969">
    <property type="component" value="Unassembled WGS sequence"/>
</dbReference>
<sequence length="508" mass="54251">MFGTTNKGGGGSLSTAINGTKKKYYAYASQDIKKGDFVHFQTGVSGIGAGTASWRSSGIFLPLRVQDHCKAIKLNETNVIMVYKDGNYVPTVKAVTVDGVELIGGNAIVMGGNEMSKDGCRINVARIDNSRALFTCIASGISGMSTILYARVLTISGNTISAGTTLAMSLNINSPNYLISGEESTRLICYGDMAYLTFAIWGSGSTSTTDIYTARLNISGTTVSADSIPTEYLYYVRYENSSSNTYSMTQLGETNKLITLCNNGNSTMTFVYVTQLGAKGVASTRQLVNTNIPWTGGYNNIFNILSVSDNQIIIVGKSTNGGEYKAYVMGLLVNSNNTVTFSNPGVVLSESTSYVQIGPFAKCSFREVGNSRIMLNYTIAVDTDKFIHNRVVTLNGAVPSIGPDLQLSLPNGETDKSYFQKSGCCQLTASKVLICSQAYNIPMQGMVLNAPSNAIETINYFYETQVRKALNNDDINGIAIEDAKGGVLTGASAAHNQACDVISITSPS</sequence>
<evidence type="ECO:0000313" key="2">
    <source>
        <dbReference type="Proteomes" id="UP000262969"/>
    </source>
</evidence>
<dbReference type="EMBL" id="DPVV01000068">
    <property type="protein sequence ID" value="HCL01143.1"/>
    <property type="molecule type" value="Genomic_DNA"/>
</dbReference>
<comment type="caution">
    <text evidence="1">The sequence shown here is derived from an EMBL/GenBank/DDBJ whole genome shotgun (WGS) entry which is preliminary data.</text>
</comment>
<accession>A0A3D2X3D8</accession>
<proteinExistence type="predicted"/>
<evidence type="ECO:0000313" key="1">
    <source>
        <dbReference type="EMBL" id="HCL01143.1"/>
    </source>
</evidence>
<dbReference type="AlphaFoldDB" id="A0A3D2X3D8"/>